<dbReference type="AlphaFoldDB" id="A0A653ZXN3"/>
<accession>A0A653ZXN3</accession>
<name>A0A653ZXN3_SPHMU</name>
<evidence type="ECO:0000313" key="3">
    <source>
        <dbReference type="Proteomes" id="UP000432350"/>
    </source>
</evidence>
<proteinExistence type="predicted"/>
<feature type="transmembrane region" description="Helical" evidence="1">
    <location>
        <begin position="20"/>
        <end position="41"/>
    </location>
</feature>
<gene>
    <name evidence="2" type="ORF">SPHINGO8BC_150101</name>
</gene>
<sequence length="63" mass="7247">MRKLLWGNKGWEHGFIARNFMCLICVSIMQISFILKFSLVLSENFDFGSNKYTTIDPTALEGL</sequence>
<keyword evidence="1" id="KW-0472">Membrane</keyword>
<keyword evidence="1" id="KW-1133">Transmembrane helix</keyword>
<evidence type="ECO:0000313" key="2">
    <source>
        <dbReference type="EMBL" id="VXC60053.1"/>
    </source>
</evidence>
<reference evidence="2 3" key="1">
    <citation type="submission" date="2019-10" db="EMBL/GenBank/DDBJ databases">
        <authorList>
            <person name="Karimi E."/>
        </authorList>
    </citation>
    <scope>NUCLEOTIDE SEQUENCE [LARGE SCALE GENOMIC DNA]</scope>
    <source>
        <strain evidence="2">Sphingobacterium sp. 8BC</strain>
    </source>
</reference>
<evidence type="ECO:0000256" key="1">
    <source>
        <dbReference type="SAM" id="Phobius"/>
    </source>
</evidence>
<keyword evidence="1" id="KW-0812">Transmembrane</keyword>
<dbReference type="EMBL" id="CABWMV010000007">
    <property type="protein sequence ID" value="VXC60053.1"/>
    <property type="molecule type" value="Genomic_DNA"/>
</dbReference>
<dbReference type="Proteomes" id="UP000432350">
    <property type="component" value="Unassembled WGS sequence"/>
</dbReference>
<organism evidence="2 3">
    <name type="scientific">Sphingobacterium multivorum</name>
    <dbReference type="NCBI Taxonomy" id="28454"/>
    <lineage>
        <taxon>Bacteria</taxon>
        <taxon>Pseudomonadati</taxon>
        <taxon>Bacteroidota</taxon>
        <taxon>Sphingobacteriia</taxon>
        <taxon>Sphingobacteriales</taxon>
        <taxon>Sphingobacteriaceae</taxon>
        <taxon>Sphingobacterium</taxon>
    </lineage>
</organism>
<protein>
    <submittedName>
        <fullName evidence="2">Uncharacterized protein</fullName>
    </submittedName>
</protein>